<proteinExistence type="predicted"/>
<protein>
    <submittedName>
        <fullName evidence="2">Uncharacterized protein</fullName>
    </submittedName>
</protein>
<dbReference type="EMBL" id="NHSJ01000102">
    <property type="protein sequence ID" value="PPQ28834.1"/>
    <property type="molecule type" value="Genomic_DNA"/>
</dbReference>
<feature type="transmembrane region" description="Helical" evidence="1">
    <location>
        <begin position="38"/>
        <end position="59"/>
    </location>
</feature>
<sequence length="61" mass="6697">MFGIGLSAETISTLRLAGIVPLLAALAAYFIFRQSRVLVLAVGTLVYLLYQASIFLFVYQI</sequence>
<keyword evidence="1" id="KW-1133">Transmembrane helix</keyword>
<evidence type="ECO:0000313" key="3">
    <source>
        <dbReference type="Proteomes" id="UP000239089"/>
    </source>
</evidence>
<organism evidence="2 3">
    <name type="scientific">Rhodoblastus sphagnicola</name>
    <dbReference type="NCBI Taxonomy" id="333368"/>
    <lineage>
        <taxon>Bacteria</taxon>
        <taxon>Pseudomonadati</taxon>
        <taxon>Pseudomonadota</taxon>
        <taxon>Alphaproteobacteria</taxon>
        <taxon>Hyphomicrobiales</taxon>
        <taxon>Rhodoblastaceae</taxon>
        <taxon>Rhodoblastus</taxon>
    </lineage>
</organism>
<name>A0A2S6N2I3_9HYPH</name>
<gene>
    <name evidence="2" type="ORF">CCR94_16795</name>
</gene>
<keyword evidence="3" id="KW-1185">Reference proteome</keyword>
<dbReference type="Proteomes" id="UP000239089">
    <property type="component" value="Unassembled WGS sequence"/>
</dbReference>
<keyword evidence="1" id="KW-0472">Membrane</keyword>
<evidence type="ECO:0000256" key="1">
    <source>
        <dbReference type="SAM" id="Phobius"/>
    </source>
</evidence>
<comment type="caution">
    <text evidence="2">The sequence shown here is derived from an EMBL/GenBank/DDBJ whole genome shotgun (WGS) entry which is preliminary data.</text>
</comment>
<dbReference type="AlphaFoldDB" id="A0A2S6N2I3"/>
<accession>A0A2S6N2I3</accession>
<keyword evidence="1" id="KW-0812">Transmembrane</keyword>
<reference evidence="2 3" key="1">
    <citation type="journal article" date="2018" name="Arch. Microbiol.">
        <title>New insights into the metabolic potential of the phototrophic purple bacterium Rhodopila globiformis DSM 161(T) from its draft genome sequence and evidence for a vanadium-dependent nitrogenase.</title>
        <authorList>
            <person name="Imhoff J.F."/>
            <person name="Rahn T."/>
            <person name="Kunzel S."/>
            <person name="Neulinger S.C."/>
        </authorList>
    </citation>
    <scope>NUCLEOTIDE SEQUENCE [LARGE SCALE GENOMIC DNA]</scope>
    <source>
        <strain evidence="2 3">DSM 16996</strain>
    </source>
</reference>
<evidence type="ECO:0000313" key="2">
    <source>
        <dbReference type="EMBL" id="PPQ28834.1"/>
    </source>
</evidence>
<feature type="transmembrane region" description="Helical" evidence="1">
    <location>
        <begin position="12"/>
        <end position="32"/>
    </location>
</feature>